<proteinExistence type="predicted"/>
<gene>
    <name evidence="1" type="ORF">JOB18_001918</name>
</gene>
<organism evidence="1 2">
    <name type="scientific">Solea senegalensis</name>
    <name type="common">Senegalese sole</name>
    <dbReference type="NCBI Taxonomy" id="28829"/>
    <lineage>
        <taxon>Eukaryota</taxon>
        <taxon>Metazoa</taxon>
        <taxon>Chordata</taxon>
        <taxon>Craniata</taxon>
        <taxon>Vertebrata</taxon>
        <taxon>Euteleostomi</taxon>
        <taxon>Actinopterygii</taxon>
        <taxon>Neopterygii</taxon>
        <taxon>Teleostei</taxon>
        <taxon>Neoteleostei</taxon>
        <taxon>Acanthomorphata</taxon>
        <taxon>Carangaria</taxon>
        <taxon>Pleuronectiformes</taxon>
        <taxon>Pleuronectoidei</taxon>
        <taxon>Soleidae</taxon>
        <taxon>Solea</taxon>
    </lineage>
</organism>
<sequence>MVAMSSSSRTCGFCNQAKQNDIHILLPIKVQGSVESYRINCLLIGQHSSFCCWSVLTLSNCVTVEINGSPVQRNLKEENPKPNLPLNLKAVQLNDIIDFVGDCKSKTISLKLLPCFIKRRGTQSECRYCRYIIFVAVVCRERERETEVNEQREHFSMFAQTRNLKPSLTKHDRSYEK</sequence>
<evidence type="ECO:0000313" key="2">
    <source>
        <dbReference type="Proteomes" id="UP000693946"/>
    </source>
</evidence>
<dbReference type="AlphaFoldDB" id="A0AAV6QTV9"/>
<evidence type="ECO:0000313" key="1">
    <source>
        <dbReference type="EMBL" id="KAG7495574.1"/>
    </source>
</evidence>
<comment type="caution">
    <text evidence="1">The sequence shown here is derived from an EMBL/GenBank/DDBJ whole genome shotgun (WGS) entry which is preliminary data.</text>
</comment>
<keyword evidence="2" id="KW-1185">Reference proteome</keyword>
<name>A0AAV6QTV9_SOLSE</name>
<reference evidence="1 2" key="1">
    <citation type="journal article" date="2021" name="Sci. Rep.">
        <title>Chromosome anchoring in Senegalese sole (Solea senegalensis) reveals sex-associated markers and genome rearrangements in flatfish.</title>
        <authorList>
            <person name="Guerrero-Cozar I."/>
            <person name="Gomez-Garrido J."/>
            <person name="Berbel C."/>
            <person name="Martinez-Blanch J.F."/>
            <person name="Alioto T."/>
            <person name="Claros M.G."/>
            <person name="Gagnaire P.A."/>
            <person name="Manchado M."/>
        </authorList>
    </citation>
    <scope>NUCLEOTIDE SEQUENCE [LARGE SCALE GENOMIC DNA]</scope>
    <source>
        <strain evidence="1">Sse05_10M</strain>
    </source>
</reference>
<protein>
    <submittedName>
        <fullName evidence="1">Uncharacterized protein</fullName>
    </submittedName>
</protein>
<dbReference type="EMBL" id="JAGKHQ010000015">
    <property type="protein sequence ID" value="KAG7495574.1"/>
    <property type="molecule type" value="Genomic_DNA"/>
</dbReference>
<accession>A0AAV6QTV9</accession>
<dbReference type="Proteomes" id="UP000693946">
    <property type="component" value="Linkage Group LG3"/>
</dbReference>